<evidence type="ECO:0000313" key="2">
    <source>
        <dbReference type="Proteomes" id="UP000003706"/>
    </source>
</evidence>
<dbReference type="STRING" id="647171.MetfoDRAFT_0501"/>
<evidence type="ECO:0000313" key="1">
    <source>
        <dbReference type="EMBL" id="EHP88281.1"/>
    </source>
</evidence>
<dbReference type="RefSeq" id="WP_007043945.1">
    <property type="nucleotide sequence ID" value="NZ_AGJL01000009.1"/>
</dbReference>
<organism evidence="1 2">
    <name type="scientific">Methanotorris formicicus Mc-S-70</name>
    <dbReference type="NCBI Taxonomy" id="647171"/>
    <lineage>
        <taxon>Archaea</taxon>
        <taxon>Methanobacteriati</taxon>
        <taxon>Methanobacteriota</taxon>
        <taxon>Methanomada group</taxon>
        <taxon>Methanococci</taxon>
        <taxon>Methanococcales</taxon>
        <taxon>Methanocaldococcaceae</taxon>
        <taxon>Methanotorris</taxon>
    </lineage>
</organism>
<dbReference type="InterPro" id="IPR011322">
    <property type="entry name" value="N-reg_PII-like_a/b"/>
</dbReference>
<dbReference type="SUPFAM" id="SSF54913">
    <property type="entry name" value="GlnB-like"/>
    <property type="match status" value="1"/>
</dbReference>
<name>H1KXH8_9EURY</name>
<dbReference type="InterPro" id="IPR015867">
    <property type="entry name" value="N-reg_PII/ATP_PRibTrfase_C"/>
</dbReference>
<dbReference type="Gene3D" id="3.30.70.120">
    <property type="match status" value="1"/>
</dbReference>
<protein>
    <recommendedName>
        <fullName evidence="3">Nitrogen regulatory protein P-II</fullName>
    </recommendedName>
</protein>
<accession>H1KXH8</accession>
<keyword evidence="2" id="KW-1185">Reference proteome</keyword>
<dbReference type="InterPro" id="IPR019296">
    <property type="entry name" value="Unchr_N-regulatory-PII-rel"/>
</dbReference>
<dbReference type="Proteomes" id="UP000003706">
    <property type="component" value="Unassembled WGS sequence"/>
</dbReference>
<dbReference type="EMBL" id="AGJL01000009">
    <property type="protein sequence ID" value="EHP88281.1"/>
    <property type="molecule type" value="Genomic_DNA"/>
</dbReference>
<proteinExistence type="predicted"/>
<dbReference type="Pfam" id="PF10126">
    <property type="entry name" value="Nit_Regul_Hom"/>
    <property type="match status" value="1"/>
</dbReference>
<sequence>MLLIKLFVEKDNVGKAINALTEGGITGFFLHECKGVSPKKFKVILEDLDEVVEAIRELSDAVIIKTVVDEKKIKTLEDVIGEKLSNEKYTVIKIPIRKIKINTCKKR</sequence>
<dbReference type="AlphaFoldDB" id="H1KXH8"/>
<gene>
    <name evidence="1" type="ORF">MetfoDRAFT_0501</name>
</gene>
<evidence type="ECO:0008006" key="3">
    <source>
        <dbReference type="Google" id="ProtNLM"/>
    </source>
</evidence>
<comment type="caution">
    <text evidence="1">The sequence shown here is derived from an EMBL/GenBank/DDBJ whole genome shotgun (WGS) entry which is preliminary data.</text>
</comment>
<reference evidence="1 2" key="1">
    <citation type="submission" date="2011-09" db="EMBL/GenBank/DDBJ databases">
        <title>The draft genome of Methanotorris formicicus Mc-S-70.</title>
        <authorList>
            <consortium name="US DOE Joint Genome Institute (JGI-PGF)"/>
            <person name="Lucas S."/>
            <person name="Han J."/>
            <person name="Lapidus A."/>
            <person name="Cheng J.-F."/>
            <person name="Goodwin L."/>
            <person name="Pitluck S."/>
            <person name="Peters L."/>
            <person name="Land M.L."/>
            <person name="Hauser L."/>
            <person name="Sieprawska-Lupa M."/>
            <person name="Takai K."/>
            <person name="Miyazaki J."/>
            <person name="Whitman W."/>
            <person name="Woyke T.J."/>
        </authorList>
    </citation>
    <scope>NUCLEOTIDE SEQUENCE [LARGE SCALE GENOMIC DNA]</scope>
    <source>
        <strain evidence="1 2">Mc-S-70</strain>
    </source>
</reference>